<dbReference type="AlphaFoldDB" id="B9RDJ2"/>
<feature type="repeat" description="WD" evidence="3">
    <location>
        <begin position="411"/>
        <end position="452"/>
    </location>
</feature>
<evidence type="ECO:0000313" key="6">
    <source>
        <dbReference type="EMBL" id="EEF50450.1"/>
    </source>
</evidence>
<dbReference type="OrthoDB" id="59941at2759"/>
<dbReference type="Pfam" id="PF00400">
    <property type="entry name" value="WD40"/>
    <property type="match status" value="3"/>
</dbReference>
<dbReference type="PROSITE" id="PS50103">
    <property type="entry name" value="ZF_C3H1"/>
    <property type="match status" value="2"/>
</dbReference>
<dbReference type="EMBL" id="EQ973775">
    <property type="protein sequence ID" value="EEF50450.1"/>
    <property type="molecule type" value="Genomic_DNA"/>
</dbReference>
<dbReference type="GO" id="GO:0008270">
    <property type="term" value="F:zinc ion binding"/>
    <property type="evidence" value="ECO:0007669"/>
    <property type="project" value="UniProtKB-KW"/>
</dbReference>
<dbReference type="Gene3D" id="2.130.10.10">
    <property type="entry name" value="YVTN repeat-like/Quinoprotein amine dehydrogenase"/>
    <property type="match status" value="2"/>
</dbReference>
<keyword evidence="2" id="KW-0677">Repeat</keyword>
<evidence type="ECO:0000313" key="7">
    <source>
        <dbReference type="Proteomes" id="UP000008311"/>
    </source>
</evidence>
<evidence type="ECO:0000256" key="3">
    <source>
        <dbReference type="PROSITE-ProRule" id="PRU00221"/>
    </source>
</evidence>
<dbReference type="KEGG" id="rcu:8258499"/>
<dbReference type="PANTHER" id="PTHR44489:SF14">
    <property type="entry name" value="ZINC FINGER CCCH DOMAIN-CONTAINING PROTEIN 59-RELATED"/>
    <property type="match status" value="1"/>
</dbReference>
<keyword evidence="4" id="KW-0479">Metal-binding</keyword>
<keyword evidence="1 3" id="KW-0853">WD repeat</keyword>
<dbReference type="InParanoid" id="B9RDJ2"/>
<dbReference type="eggNOG" id="KOG0274">
    <property type="taxonomic scope" value="Eukaryota"/>
</dbReference>
<feature type="repeat" description="WD" evidence="3">
    <location>
        <begin position="285"/>
        <end position="326"/>
    </location>
</feature>
<reference evidence="7" key="1">
    <citation type="journal article" date="2010" name="Nat. Biotechnol.">
        <title>Draft genome sequence of the oilseed species Ricinus communis.</title>
        <authorList>
            <person name="Chan A.P."/>
            <person name="Crabtree J."/>
            <person name="Zhao Q."/>
            <person name="Lorenzi H."/>
            <person name="Orvis J."/>
            <person name="Puiu D."/>
            <person name="Melake-Berhan A."/>
            <person name="Jones K.M."/>
            <person name="Redman J."/>
            <person name="Chen G."/>
            <person name="Cahoon E.B."/>
            <person name="Gedil M."/>
            <person name="Stanke M."/>
            <person name="Haas B.J."/>
            <person name="Wortman J.R."/>
            <person name="Fraser-Liggett C.M."/>
            <person name="Ravel J."/>
            <person name="Rabinowicz P.D."/>
        </authorList>
    </citation>
    <scope>NUCLEOTIDE SEQUENCE [LARGE SCALE GENOMIC DNA]</scope>
    <source>
        <strain evidence="7">cv. Hale</strain>
    </source>
</reference>
<feature type="zinc finger region" description="C3H1-type" evidence="4">
    <location>
        <begin position="30"/>
        <end position="56"/>
    </location>
</feature>
<evidence type="ECO:0000256" key="2">
    <source>
        <dbReference type="ARBA" id="ARBA00022737"/>
    </source>
</evidence>
<evidence type="ECO:0000259" key="5">
    <source>
        <dbReference type="PROSITE" id="PS50103"/>
    </source>
</evidence>
<keyword evidence="7" id="KW-1185">Reference proteome</keyword>
<dbReference type="PROSITE" id="PS00678">
    <property type="entry name" value="WD_REPEATS_1"/>
    <property type="match status" value="1"/>
</dbReference>
<dbReference type="InterPro" id="IPR000571">
    <property type="entry name" value="Znf_CCCH"/>
</dbReference>
<gene>
    <name evidence="6" type="ORF">RCOM_1613520</name>
</gene>
<dbReference type="InterPro" id="IPR015943">
    <property type="entry name" value="WD40/YVTN_repeat-like_dom_sf"/>
</dbReference>
<dbReference type="PRINTS" id="PR00320">
    <property type="entry name" value="GPROTEINBRPT"/>
</dbReference>
<dbReference type="InterPro" id="IPR019775">
    <property type="entry name" value="WD40_repeat_CS"/>
</dbReference>
<dbReference type="PROSITE" id="PS50082">
    <property type="entry name" value="WD_REPEATS_2"/>
    <property type="match status" value="3"/>
</dbReference>
<feature type="zinc finger region" description="C3H1-type" evidence="4">
    <location>
        <begin position="248"/>
        <end position="274"/>
    </location>
</feature>
<protein>
    <submittedName>
        <fullName evidence="6">F-box and wd40 domain protein, putative</fullName>
        <ecNumber evidence="6">2.7.11.7</ecNumber>
    </submittedName>
</protein>
<dbReference type="STRING" id="3988.B9RDJ2"/>
<keyword evidence="4" id="KW-0863">Zinc-finger</keyword>
<dbReference type="Proteomes" id="UP000008311">
    <property type="component" value="Unassembled WGS sequence"/>
</dbReference>
<keyword evidence="6" id="KW-0808">Transferase</keyword>
<dbReference type="InterPro" id="IPR001680">
    <property type="entry name" value="WD40_rpt"/>
</dbReference>
<dbReference type="EC" id="2.7.11.7" evidence="6"/>
<dbReference type="InterPro" id="IPR036322">
    <property type="entry name" value="WD40_repeat_dom_sf"/>
</dbReference>
<dbReference type="SUPFAM" id="SSF50978">
    <property type="entry name" value="WD40 repeat-like"/>
    <property type="match status" value="1"/>
</dbReference>
<name>B9RDJ2_RICCO</name>
<dbReference type="GO" id="GO:0016905">
    <property type="term" value="F:myosin heavy chain kinase activity"/>
    <property type="evidence" value="ECO:0007669"/>
    <property type="project" value="UniProtKB-EC"/>
</dbReference>
<feature type="repeat" description="WD" evidence="3">
    <location>
        <begin position="453"/>
        <end position="482"/>
    </location>
</feature>
<accession>B9RDJ2</accession>
<dbReference type="InterPro" id="IPR044715">
    <property type="entry name" value="WDR86-like"/>
</dbReference>
<proteinExistence type="predicted"/>
<evidence type="ECO:0000256" key="1">
    <source>
        <dbReference type="ARBA" id="ARBA00022574"/>
    </source>
</evidence>
<feature type="domain" description="C3H1-type" evidence="5">
    <location>
        <begin position="30"/>
        <end position="56"/>
    </location>
</feature>
<evidence type="ECO:0000256" key="4">
    <source>
        <dbReference type="PROSITE-ProRule" id="PRU00723"/>
    </source>
</evidence>
<feature type="domain" description="C3H1-type" evidence="5">
    <location>
        <begin position="248"/>
        <end position="274"/>
    </location>
</feature>
<keyword evidence="4" id="KW-0862">Zinc</keyword>
<organism evidence="6 7">
    <name type="scientific">Ricinus communis</name>
    <name type="common">Castor bean</name>
    <dbReference type="NCBI Taxonomy" id="3988"/>
    <lineage>
        <taxon>Eukaryota</taxon>
        <taxon>Viridiplantae</taxon>
        <taxon>Streptophyta</taxon>
        <taxon>Embryophyta</taxon>
        <taxon>Tracheophyta</taxon>
        <taxon>Spermatophyta</taxon>
        <taxon>Magnoliopsida</taxon>
        <taxon>eudicotyledons</taxon>
        <taxon>Gunneridae</taxon>
        <taxon>Pentapetalae</taxon>
        <taxon>rosids</taxon>
        <taxon>fabids</taxon>
        <taxon>Malpighiales</taxon>
        <taxon>Euphorbiaceae</taxon>
        <taxon>Acalyphoideae</taxon>
        <taxon>Acalypheae</taxon>
        <taxon>Ricinus</taxon>
    </lineage>
</organism>
<dbReference type="SMART" id="SM00356">
    <property type="entry name" value="ZnF_C3H1"/>
    <property type="match status" value="2"/>
</dbReference>
<dbReference type="SMART" id="SM00320">
    <property type="entry name" value="WD40"/>
    <property type="match status" value="6"/>
</dbReference>
<sequence length="574" mass="63060">MVLSFVFYSMDAKIATRINHRSFGQRPPVSSSNIVCRFWKAGKCNRNPCRFLHTDLPPANNNVYLRTSKKSNTLLEERPRRTFNYASKNSLASSDGFENQCTQKISNHVNHTDIPKDRPKRKTRLASITEDNATEVKGVKKPTKVPKISNTVIEHIPMKHPETKISLYSTNEGDAAEDKKTPLVSITKSDAPQDKCTSLVLTTEGGAAEDKETSLVTTTEGKATEDKDRYLVSTTEGGALEDKAIEVGAKRPCADWIFGTCVKGDECQFLHKWYSGDWFSMLVKLGEHEQAVSGITLPPRCEKLFSASSDGTVRIWDCHTGETARVISLGDEIGSLISEGPWTFVGLPNVIKAWNLQTGTDLSLDGHGPFGQVYAMAVAEDTLFAGAQDGSILVLRGSTESPIPFQLATSLIAHTGAVVCLIVGNGEKMLYSGSTDGTIRAWDVDTLQCVHILNEHTDAVTSLICWDNYLLSCSLDRTIKVWACTNEGNLEVIYTHNLEHGAVTLCGLSDAEAKPILCCSCNDNSVYLYDLPSFNERGRIFSKREVRTIQIGPDGLFFTGDEAGLVTVWKVTES</sequence>
<dbReference type="PROSITE" id="PS50294">
    <property type="entry name" value="WD_REPEATS_REGION"/>
    <property type="match status" value="2"/>
</dbReference>
<dbReference type="PANTHER" id="PTHR44489">
    <property type="match status" value="1"/>
</dbReference>
<dbReference type="InterPro" id="IPR020472">
    <property type="entry name" value="WD40_PAC1"/>
</dbReference>